<evidence type="ECO:0000256" key="5">
    <source>
        <dbReference type="ARBA" id="ARBA00023004"/>
    </source>
</evidence>
<evidence type="ECO:0000256" key="4">
    <source>
        <dbReference type="ARBA" id="ARBA00022723"/>
    </source>
</evidence>
<comment type="caution">
    <text evidence="7">The sequence shown here is derived from an EMBL/GenBank/DDBJ whole genome shotgun (WGS) entry which is preliminary data.</text>
</comment>
<name>A0A4Y8WNJ4_9PORP</name>
<dbReference type="InterPro" id="IPR050377">
    <property type="entry name" value="Radical_SAM_PqqE_MftC-like"/>
</dbReference>
<proteinExistence type="predicted"/>
<dbReference type="SFLD" id="SFLDS00029">
    <property type="entry name" value="Radical_SAM"/>
    <property type="match status" value="1"/>
</dbReference>
<organism evidence="7 8">
    <name type="scientific">Porphyromonas levii</name>
    <dbReference type="NCBI Taxonomy" id="28114"/>
    <lineage>
        <taxon>Bacteria</taxon>
        <taxon>Pseudomonadati</taxon>
        <taxon>Bacteroidota</taxon>
        <taxon>Bacteroidia</taxon>
        <taxon>Bacteroidales</taxon>
        <taxon>Porphyromonadaceae</taxon>
        <taxon>Porphyromonas</taxon>
    </lineage>
</organism>
<dbReference type="InterPro" id="IPR017200">
    <property type="entry name" value="PqqE-like"/>
</dbReference>
<accession>A0A4Y8WNJ4</accession>
<dbReference type="InterPro" id="IPR023885">
    <property type="entry name" value="4Fe4S-binding_SPASM_dom"/>
</dbReference>
<gene>
    <name evidence="7" type="ORF">E4P47_07385</name>
</gene>
<dbReference type="InterPro" id="IPR013785">
    <property type="entry name" value="Aldolase_TIM"/>
</dbReference>
<comment type="cofactor">
    <cofactor evidence="1">
        <name>[4Fe-4S] cluster</name>
        <dbReference type="ChEBI" id="CHEBI:49883"/>
    </cofactor>
</comment>
<dbReference type="GO" id="GO:0003824">
    <property type="term" value="F:catalytic activity"/>
    <property type="evidence" value="ECO:0007669"/>
    <property type="project" value="InterPro"/>
</dbReference>
<sequence length="370" mass="42654">MSLLFRRNKPSLTPSLRQRLALEAHRILRDDNIRTHQMTTLFWECTLRCNLHCAHCGSDCRVQSGVEELSADQFIQIIDDLTPHVQPHQLLIIFTGGEALVRKDIEEVGLALYRRGYPWGIVTNGMLLDEKRLESLRQAGIHTATISLDGLEEAHNAMRGHPLSYARAWHAIQLLSQVDDILWDVVTCVNPMNFDSLPTLRQQLIDQGVKRWRLFSIFPVGRAAEHRELQLSDRQHYDLMNFICETNEEGKIQAQYGCEGYLGSFEGRVRQQFYHCRAGINVASILCDGSISACPSIRYDYKQGNIHHDNLWEVWENRFEKYRNRSWAKIGACAQCKDWKYCLGNGMHLHDDEGKLLVCHLERLKAGAHY</sequence>
<keyword evidence="2" id="KW-0004">4Fe-4S</keyword>
<evidence type="ECO:0000256" key="6">
    <source>
        <dbReference type="ARBA" id="ARBA00023014"/>
    </source>
</evidence>
<dbReference type="NCBIfam" id="TIGR04133">
    <property type="entry name" value="rSAM_w_lipo"/>
    <property type="match status" value="1"/>
</dbReference>
<evidence type="ECO:0000313" key="8">
    <source>
        <dbReference type="Proteomes" id="UP000297225"/>
    </source>
</evidence>
<dbReference type="Pfam" id="PF13186">
    <property type="entry name" value="SPASM"/>
    <property type="match status" value="1"/>
</dbReference>
<dbReference type="AlphaFoldDB" id="A0A4Y8WNJ4"/>
<evidence type="ECO:0000313" key="7">
    <source>
        <dbReference type="EMBL" id="TFH94460.1"/>
    </source>
</evidence>
<dbReference type="OrthoDB" id="9763993at2"/>
<keyword evidence="3" id="KW-0949">S-adenosyl-L-methionine</keyword>
<keyword evidence="5" id="KW-0408">Iron</keyword>
<dbReference type="SFLD" id="SFLDG01386">
    <property type="entry name" value="main_SPASM_domain-containing"/>
    <property type="match status" value="1"/>
</dbReference>
<dbReference type="STRING" id="1122973.GCA_000379925_01921"/>
<dbReference type="CDD" id="cd01335">
    <property type="entry name" value="Radical_SAM"/>
    <property type="match status" value="1"/>
</dbReference>
<dbReference type="RefSeq" id="WP_018359151.1">
    <property type="nucleotide sequence ID" value="NZ_CP197400.1"/>
</dbReference>
<dbReference type="Pfam" id="PF04055">
    <property type="entry name" value="Radical_SAM"/>
    <property type="match status" value="1"/>
</dbReference>
<evidence type="ECO:0000256" key="2">
    <source>
        <dbReference type="ARBA" id="ARBA00022485"/>
    </source>
</evidence>
<evidence type="ECO:0000256" key="1">
    <source>
        <dbReference type="ARBA" id="ARBA00001966"/>
    </source>
</evidence>
<dbReference type="SUPFAM" id="SSF102114">
    <property type="entry name" value="Radical SAM enzymes"/>
    <property type="match status" value="1"/>
</dbReference>
<dbReference type="Gene3D" id="3.20.20.70">
    <property type="entry name" value="Aldolase class I"/>
    <property type="match status" value="1"/>
</dbReference>
<dbReference type="PANTHER" id="PTHR11228">
    <property type="entry name" value="RADICAL SAM DOMAIN PROTEIN"/>
    <property type="match status" value="1"/>
</dbReference>
<dbReference type="Proteomes" id="UP000297225">
    <property type="component" value="Unassembled WGS sequence"/>
</dbReference>
<evidence type="ECO:0000256" key="3">
    <source>
        <dbReference type="ARBA" id="ARBA00022691"/>
    </source>
</evidence>
<reference evidence="7 8" key="1">
    <citation type="submission" date="2019-03" db="EMBL/GenBank/DDBJ databases">
        <title>Porphyromonas levii Isolated from the Uterus of Dairy Cows.</title>
        <authorList>
            <person name="Francis A.M."/>
        </authorList>
    </citation>
    <scope>NUCLEOTIDE SEQUENCE [LARGE SCALE GENOMIC DNA]</scope>
    <source>
        <strain evidence="7 8">AF5678</strain>
    </source>
</reference>
<dbReference type="PROSITE" id="PS51918">
    <property type="entry name" value="RADICAL_SAM"/>
    <property type="match status" value="1"/>
</dbReference>
<dbReference type="GO" id="GO:0051539">
    <property type="term" value="F:4 iron, 4 sulfur cluster binding"/>
    <property type="evidence" value="ECO:0007669"/>
    <property type="project" value="UniProtKB-KW"/>
</dbReference>
<dbReference type="NCBIfam" id="TIGR04085">
    <property type="entry name" value="rSAM_more_4Fe4S"/>
    <property type="match status" value="1"/>
</dbReference>
<protein>
    <submittedName>
        <fullName evidence="7">Radical SAM protein</fullName>
    </submittedName>
</protein>
<keyword evidence="4" id="KW-0479">Metal-binding</keyword>
<dbReference type="PIRSF" id="PIRSF037420">
    <property type="entry name" value="PQQ_syn_pqqE"/>
    <property type="match status" value="1"/>
</dbReference>
<dbReference type="InterPro" id="IPR026404">
    <property type="entry name" value="rSAM_w_lipo"/>
</dbReference>
<keyword evidence="6" id="KW-0411">Iron-sulfur</keyword>
<dbReference type="GO" id="GO:0046872">
    <property type="term" value="F:metal ion binding"/>
    <property type="evidence" value="ECO:0007669"/>
    <property type="project" value="UniProtKB-KW"/>
</dbReference>
<dbReference type="EMBL" id="SPNC01000119">
    <property type="protein sequence ID" value="TFH94460.1"/>
    <property type="molecule type" value="Genomic_DNA"/>
</dbReference>
<dbReference type="InterPro" id="IPR058240">
    <property type="entry name" value="rSAM_sf"/>
</dbReference>
<dbReference type="PANTHER" id="PTHR11228:SF7">
    <property type="entry name" value="PQQA PEPTIDE CYCLASE"/>
    <property type="match status" value="1"/>
</dbReference>
<dbReference type="SFLD" id="SFLDG01067">
    <property type="entry name" value="SPASM/twitch_domain_containing"/>
    <property type="match status" value="1"/>
</dbReference>
<dbReference type="InterPro" id="IPR007197">
    <property type="entry name" value="rSAM"/>
</dbReference>
<keyword evidence="8" id="KW-1185">Reference proteome</keyword>